<keyword evidence="2" id="KW-0238">DNA-binding</keyword>
<accession>A0A6N7W759</accession>
<keyword evidence="1 3" id="KW-0597">Phosphoprotein</keyword>
<comment type="caution">
    <text evidence="6">The sequence shown here is derived from an EMBL/GenBank/DDBJ whole genome shotgun (WGS) entry which is preliminary data.</text>
</comment>
<name>A0A6N7W759_9ACTO</name>
<evidence type="ECO:0000259" key="4">
    <source>
        <dbReference type="PROSITE" id="PS50043"/>
    </source>
</evidence>
<feature type="domain" description="HTH luxR-type" evidence="4">
    <location>
        <begin position="152"/>
        <end position="215"/>
    </location>
</feature>
<evidence type="ECO:0000256" key="1">
    <source>
        <dbReference type="ARBA" id="ARBA00022553"/>
    </source>
</evidence>
<dbReference type="PANTHER" id="PTHR43214">
    <property type="entry name" value="TWO-COMPONENT RESPONSE REGULATOR"/>
    <property type="match status" value="1"/>
</dbReference>
<sequence>MTEQIRVVIADDHQAVRSGVATILATDPTISVVAEVEDGFSAVEACTKYSPDVALVDLRMPGTDGIWATERITSHTDTRVLVLTTYDSDELVAEALAAGAHGYLLKSASGPELVQAVRHVAQFHHVIDPAVAGGIIERLVAVKALPHSGMRQAPLHKALTEREQEVLELVATGMTNQAIADHLNIGVTTVKTHIASLYSKTGVTSRVELGQLMFM</sequence>
<dbReference type="CDD" id="cd17535">
    <property type="entry name" value="REC_NarL-like"/>
    <property type="match status" value="1"/>
</dbReference>
<proteinExistence type="predicted"/>
<reference evidence="6 7" key="1">
    <citation type="submission" date="2019-08" db="EMBL/GenBank/DDBJ databases">
        <title>In-depth cultivation of the pig gut microbiome towards novel bacterial diversity and tailored functional studies.</title>
        <authorList>
            <person name="Wylensek D."/>
            <person name="Hitch T.C.A."/>
            <person name="Clavel T."/>
        </authorList>
    </citation>
    <scope>NUCLEOTIDE SEQUENCE [LARGE SCALE GENOMIC DNA]</scope>
    <source>
        <strain evidence="6 7">WB03_NA08</strain>
    </source>
</reference>
<dbReference type="CDD" id="cd06170">
    <property type="entry name" value="LuxR_C_like"/>
    <property type="match status" value="1"/>
</dbReference>
<protein>
    <submittedName>
        <fullName evidence="6">Response regulator transcription factor</fullName>
    </submittedName>
</protein>
<dbReference type="InterPro" id="IPR001789">
    <property type="entry name" value="Sig_transdc_resp-reg_receiver"/>
</dbReference>
<keyword evidence="7" id="KW-1185">Reference proteome</keyword>
<feature type="domain" description="Response regulatory" evidence="5">
    <location>
        <begin position="6"/>
        <end position="121"/>
    </location>
</feature>
<dbReference type="InterPro" id="IPR011006">
    <property type="entry name" value="CheY-like_superfamily"/>
</dbReference>
<dbReference type="Gene3D" id="3.40.50.2300">
    <property type="match status" value="1"/>
</dbReference>
<evidence type="ECO:0000313" key="7">
    <source>
        <dbReference type="Proteomes" id="UP000470875"/>
    </source>
</evidence>
<gene>
    <name evidence="6" type="ORF">FYJ24_06110</name>
</gene>
<dbReference type="RefSeq" id="WP_154544606.1">
    <property type="nucleotide sequence ID" value="NZ_VULO01000006.1"/>
</dbReference>
<dbReference type="GO" id="GO:0003677">
    <property type="term" value="F:DNA binding"/>
    <property type="evidence" value="ECO:0007669"/>
    <property type="project" value="UniProtKB-KW"/>
</dbReference>
<dbReference type="SMART" id="SM00448">
    <property type="entry name" value="REC"/>
    <property type="match status" value="1"/>
</dbReference>
<dbReference type="InterPro" id="IPR058245">
    <property type="entry name" value="NreC/VraR/RcsB-like_REC"/>
</dbReference>
<dbReference type="PROSITE" id="PS00622">
    <property type="entry name" value="HTH_LUXR_1"/>
    <property type="match status" value="1"/>
</dbReference>
<dbReference type="InterPro" id="IPR016032">
    <property type="entry name" value="Sig_transdc_resp-reg_C-effctor"/>
</dbReference>
<dbReference type="PANTHER" id="PTHR43214:SF43">
    <property type="entry name" value="TWO-COMPONENT RESPONSE REGULATOR"/>
    <property type="match status" value="1"/>
</dbReference>
<dbReference type="PRINTS" id="PR00038">
    <property type="entry name" value="HTHLUXR"/>
</dbReference>
<feature type="modified residue" description="4-aspartylphosphate" evidence="3">
    <location>
        <position position="57"/>
    </location>
</feature>
<dbReference type="PROSITE" id="PS50043">
    <property type="entry name" value="HTH_LUXR_2"/>
    <property type="match status" value="1"/>
</dbReference>
<dbReference type="AlphaFoldDB" id="A0A6N7W759"/>
<dbReference type="SUPFAM" id="SSF46894">
    <property type="entry name" value="C-terminal effector domain of the bipartite response regulators"/>
    <property type="match status" value="1"/>
</dbReference>
<evidence type="ECO:0000259" key="5">
    <source>
        <dbReference type="PROSITE" id="PS50110"/>
    </source>
</evidence>
<dbReference type="InterPro" id="IPR039420">
    <property type="entry name" value="WalR-like"/>
</dbReference>
<dbReference type="EMBL" id="VULO01000006">
    <property type="protein sequence ID" value="MSS84343.1"/>
    <property type="molecule type" value="Genomic_DNA"/>
</dbReference>
<dbReference type="PROSITE" id="PS50110">
    <property type="entry name" value="RESPONSE_REGULATORY"/>
    <property type="match status" value="1"/>
</dbReference>
<evidence type="ECO:0000313" key="6">
    <source>
        <dbReference type="EMBL" id="MSS84343.1"/>
    </source>
</evidence>
<dbReference type="GO" id="GO:0006355">
    <property type="term" value="P:regulation of DNA-templated transcription"/>
    <property type="evidence" value="ECO:0007669"/>
    <property type="project" value="InterPro"/>
</dbReference>
<dbReference type="SUPFAM" id="SSF52172">
    <property type="entry name" value="CheY-like"/>
    <property type="match status" value="1"/>
</dbReference>
<dbReference type="Proteomes" id="UP000470875">
    <property type="component" value="Unassembled WGS sequence"/>
</dbReference>
<organism evidence="6 7">
    <name type="scientific">Scrofimicrobium canadense</name>
    <dbReference type="NCBI Taxonomy" id="2652290"/>
    <lineage>
        <taxon>Bacteria</taxon>
        <taxon>Bacillati</taxon>
        <taxon>Actinomycetota</taxon>
        <taxon>Actinomycetes</taxon>
        <taxon>Actinomycetales</taxon>
        <taxon>Actinomycetaceae</taxon>
        <taxon>Scrofimicrobium</taxon>
    </lineage>
</organism>
<dbReference type="GO" id="GO:0000160">
    <property type="term" value="P:phosphorelay signal transduction system"/>
    <property type="evidence" value="ECO:0007669"/>
    <property type="project" value="InterPro"/>
</dbReference>
<dbReference type="Pfam" id="PF00196">
    <property type="entry name" value="GerE"/>
    <property type="match status" value="1"/>
</dbReference>
<dbReference type="InterPro" id="IPR000792">
    <property type="entry name" value="Tscrpt_reg_LuxR_C"/>
</dbReference>
<evidence type="ECO:0000256" key="2">
    <source>
        <dbReference type="ARBA" id="ARBA00023125"/>
    </source>
</evidence>
<evidence type="ECO:0000256" key="3">
    <source>
        <dbReference type="PROSITE-ProRule" id="PRU00169"/>
    </source>
</evidence>
<dbReference type="SMART" id="SM00421">
    <property type="entry name" value="HTH_LUXR"/>
    <property type="match status" value="1"/>
</dbReference>
<dbReference type="Pfam" id="PF00072">
    <property type="entry name" value="Response_reg"/>
    <property type="match status" value="1"/>
</dbReference>